<reference evidence="1 2" key="1">
    <citation type="submission" date="2015-01" db="EMBL/GenBank/DDBJ databases">
        <title>The Genome Sequence of Ochroconis gallopava CBS43764.</title>
        <authorList>
            <consortium name="The Broad Institute Genomics Platform"/>
            <person name="Cuomo C."/>
            <person name="de Hoog S."/>
            <person name="Gorbushina A."/>
            <person name="Stielow B."/>
            <person name="Teixiera M."/>
            <person name="Abouelleil A."/>
            <person name="Chapman S.B."/>
            <person name="Priest M."/>
            <person name="Young S.K."/>
            <person name="Wortman J."/>
            <person name="Nusbaum C."/>
            <person name="Birren B."/>
        </authorList>
    </citation>
    <scope>NUCLEOTIDE SEQUENCE [LARGE SCALE GENOMIC DNA]</scope>
    <source>
        <strain evidence="1 2">CBS 43764</strain>
    </source>
</reference>
<dbReference type="InterPro" id="IPR032675">
    <property type="entry name" value="LRR_dom_sf"/>
</dbReference>
<dbReference type="STRING" id="253628.A0A0D1XMD4"/>
<dbReference type="VEuPathDB" id="FungiDB:PV09_05394"/>
<accession>A0A0D1XMD4</accession>
<keyword evidence="2" id="KW-1185">Reference proteome</keyword>
<dbReference type="GeneID" id="27313367"/>
<protein>
    <recommendedName>
        <fullName evidence="3">F-box domain-containing protein</fullName>
    </recommendedName>
</protein>
<name>A0A0D1XMD4_9PEZI</name>
<dbReference type="Gene3D" id="3.80.10.10">
    <property type="entry name" value="Ribonuclease Inhibitor"/>
    <property type="match status" value="1"/>
</dbReference>
<dbReference type="HOGENOM" id="CLU_024064_1_0_1"/>
<dbReference type="EMBL" id="KN847544">
    <property type="protein sequence ID" value="KIW03646.1"/>
    <property type="molecule type" value="Genomic_DNA"/>
</dbReference>
<dbReference type="RefSeq" id="XP_016213515.1">
    <property type="nucleotide sequence ID" value="XM_016358896.1"/>
</dbReference>
<gene>
    <name evidence="1" type="ORF">PV09_05394</name>
</gene>
<dbReference type="AlphaFoldDB" id="A0A0D1XMD4"/>
<dbReference type="Proteomes" id="UP000053259">
    <property type="component" value="Unassembled WGS sequence"/>
</dbReference>
<evidence type="ECO:0000313" key="1">
    <source>
        <dbReference type="EMBL" id="KIW03646.1"/>
    </source>
</evidence>
<proteinExistence type="predicted"/>
<sequence>MAMAMSRKPSHLVGLQPHPANIDGVPILATSPVPTYNGSREARKQLPLSLILLITSYLDNVGDIARVTRASRLLYYLNLPRLYEHVTLRSYPNIRYFDGQPEGLGAGSPFAMGLDGLVSRPVAGYVRTLTLVGHFKEHREDEFEKGRIPDNTMMLNIVIRAAIDKMDKLESFRWELSSNPMKTVYQGLSSRATLTSLIINFPTCRIPRPTVIIPGIPSLKYLHLKGMDPLCYNDDPSLLLLEAKRLETLKLEWNPRMRREREPSIQLSLLFGRCFAANYRLPIKHYAMKNLFARKEAMLDSIMNPATFQSLTAINCMDPHDPGTIFIDSTWMMSSHMGKEFTNLKKIRIDKLDEKRAEPLTEFENLEEIYLINRNPKASLPSSATASTNGISAPASPDTPITPINADVPKQLIAIGSEYLAAISSRHGKTLKKLLLSDRWSLSREVLMNLVRECPNLEQLGVAIDKDISPLEDLKEVCPNLKALRTLLRRDNPFFATIMEIDIDTHCFGIGARTAGKEYDNFRWFGIGDLYFRLGDVRHFKDPKSGQIRPVRVVTPVSWDVIKDVEIWGEDTLDL</sequence>
<dbReference type="OrthoDB" id="5311681at2759"/>
<organism evidence="1 2">
    <name type="scientific">Verruconis gallopava</name>
    <dbReference type="NCBI Taxonomy" id="253628"/>
    <lineage>
        <taxon>Eukaryota</taxon>
        <taxon>Fungi</taxon>
        <taxon>Dikarya</taxon>
        <taxon>Ascomycota</taxon>
        <taxon>Pezizomycotina</taxon>
        <taxon>Dothideomycetes</taxon>
        <taxon>Pleosporomycetidae</taxon>
        <taxon>Venturiales</taxon>
        <taxon>Sympoventuriaceae</taxon>
        <taxon>Verruconis</taxon>
    </lineage>
</organism>
<evidence type="ECO:0000313" key="2">
    <source>
        <dbReference type="Proteomes" id="UP000053259"/>
    </source>
</evidence>
<dbReference type="InParanoid" id="A0A0D1XMD4"/>
<evidence type="ECO:0008006" key="3">
    <source>
        <dbReference type="Google" id="ProtNLM"/>
    </source>
</evidence>